<sequence length="68" mass="7953">MTRYSPTQYHTIADYFSTLAAGWFSGGVIAPFFARVLPLERLFFFLIGFILSYFFLRLSLTFAREVDR</sequence>
<keyword evidence="1" id="KW-1133">Transmembrane helix</keyword>
<keyword evidence="1" id="KW-0472">Membrane</keyword>
<accession>A0A1F6AUG5</accession>
<name>A0A1F6AUG5_9BACT</name>
<feature type="transmembrane region" description="Helical" evidence="1">
    <location>
        <begin position="12"/>
        <end position="36"/>
    </location>
</feature>
<gene>
    <name evidence="2" type="ORF">A3A64_02735</name>
</gene>
<comment type="caution">
    <text evidence="2">The sequence shown here is derived from an EMBL/GenBank/DDBJ whole genome shotgun (WGS) entry which is preliminary data.</text>
</comment>
<keyword evidence="1" id="KW-0812">Transmembrane</keyword>
<feature type="transmembrane region" description="Helical" evidence="1">
    <location>
        <begin position="42"/>
        <end position="63"/>
    </location>
</feature>
<evidence type="ECO:0000313" key="2">
    <source>
        <dbReference type="EMBL" id="OGG27947.1"/>
    </source>
</evidence>
<evidence type="ECO:0000313" key="3">
    <source>
        <dbReference type="Proteomes" id="UP000178305"/>
    </source>
</evidence>
<reference evidence="2 3" key="1">
    <citation type="journal article" date="2016" name="Nat. Commun.">
        <title>Thousands of microbial genomes shed light on interconnected biogeochemical processes in an aquifer system.</title>
        <authorList>
            <person name="Anantharaman K."/>
            <person name="Brown C.T."/>
            <person name="Hug L.A."/>
            <person name="Sharon I."/>
            <person name="Castelle C.J."/>
            <person name="Probst A.J."/>
            <person name="Thomas B.C."/>
            <person name="Singh A."/>
            <person name="Wilkins M.J."/>
            <person name="Karaoz U."/>
            <person name="Brodie E.L."/>
            <person name="Williams K.H."/>
            <person name="Hubbard S.S."/>
            <person name="Banfield J.F."/>
        </authorList>
    </citation>
    <scope>NUCLEOTIDE SEQUENCE [LARGE SCALE GENOMIC DNA]</scope>
</reference>
<dbReference type="AlphaFoldDB" id="A0A1F6AUG5"/>
<organism evidence="2 3">
    <name type="scientific">Candidatus Gottesmanbacteria bacterium RIFCSPLOWO2_01_FULL_48_11</name>
    <dbReference type="NCBI Taxonomy" id="1798395"/>
    <lineage>
        <taxon>Bacteria</taxon>
        <taxon>Candidatus Gottesmaniibacteriota</taxon>
    </lineage>
</organism>
<protein>
    <submittedName>
        <fullName evidence="2">Uncharacterized protein</fullName>
    </submittedName>
</protein>
<evidence type="ECO:0000256" key="1">
    <source>
        <dbReference type="SAM" id="Phobius"/>
    </source>
</evidence>
<dbReference type="EMBL" id="MFJY01000031">
    <property type="protein sequence ID" value="OGG27947.1"/>
    <property type="molecule type" value="Genomic_DNA"/>
</dbReference>
<dbReference type="Proteomes" id="UP000178305">
    <property type="component" value="Unassembled WGS sequence"/>
</dbReference>
<proteinExistence type="predicted"/>